<keyword evidence="5" id="KW-0503">Monooxygenase</keyword>
<feature type="domain" description="FAD-binding" evidence="6">
    <location>
        <begin position="130"/>
        <end position="350"/>
    </location>
</feature>
<comment type="caution">
    <text evidence="7">The sequence shown here is derived from an EMBL/GenBank/DDBJ whole genome shotgun (WGS) entry which is preliminary data.</text>
</comment>
<keyword evidence="4" id="KW-0560">Oxidoreductase</keyword>
<evidence type="ECO:0000259" key="6">
    <source>
        <dbReference type="Pfam" id="PF01494"/>
    </source>
</evidence>
<dbReference type="EMBL" id="JAQIZZ010000003">
    <property type="protein sequence ID" value="KAJ5547183.1"/>
    <property type="molecule type" value="Genomic_DNA"/>
</dbReference>
<dbReference type="InterPro" id="IPR036188">
    <property type="entry name" value="FAD/NAD-bd_sf"/>
</dbReference>
<dbReference type="GO" id="GO:0071949">
    <property type="term" value="F:FAD binding"/>
    <property type="evidence" value="ECO:0007669"/>
    <property type="project" value="InterPro"/>
</dbReference>
<reference evidence="7 8" key="1">
    <citation type="journal article" date="2023" name="IMA Fungus">
        <title>Comparative genomic study of the Penicillium genus elucidates a diverse pangenome and 15 lateral gene transfer events.</title>
        <authorList>
            <person name="Petersen C."/>
            <person name="Sorensen T."/>
            <person name="Nielsen M.R."/>
            <person name="Sondergaard T.E."/>
            <person name="Sorensen J.L."/>
            <person name="Fitzpatrick D.A."/>
            <person name="Frisvad J.C."/>
            <person name="Nielsen K.L."/>
        </authorList>
    </citation>
    <scope>NUCLEOTIDE SEQUENCE [LARGE SCALE GENOMIC DNA]</scope>
    <source>
        <strain evidence="7 8">IBT 35679</strain>
    </source>
</reference>
<dbReference type="Pfam" id="PF01494">
    <property type="entry name" value="FAD_binding_3"/>
    <property type="match status" value="2"/>
</dbReference>
<dbReference type="GO" id="GO:0004497">
    <property type="term" value="F:monooxygenase activity"/>
    <property type="evidence" value="ECO:0007669"/>
    <property type="project" value="UniProtKB-KW"/>
</dbReference>
<evidence type="ECO:0000313" key="8">
    <source>
        <dbReference type="Proteomes" id="UP001220324"/>
    </source>
</evidence>
<keyword evidence="8" id="KW-1185">Reference proteome</keyword>
<keyword evidence="3" id="KW-0274">FAD</keyword>
<dbReference type="InterPro" id="IPR002938">
    <property type="entry name" value="FAD-bd"/>
</dbReference>
<dbReference type="SUPFAM" id="SSF51905">
    <property type="entry name" value="FAD/NAD(P)-binding domain"/>
    <property type="match status" value="1"/>
</dbReference>
<dbReference type="PANTHER" id="PTHR47178:SF3">
    <property type="entry name" value="FAD-BINDING DOMAIN-CONTAINING PROTEIN"/>
    <property type="match status" value="1"/>
</dbReference>
<dbReference type="PANTHER" id="PTHR47178">
    <property type="entry name" value="MONOOXYGENASE, FAD-BINDING"/>
    <property type="match status" value="1"/>
</dbReference>
<proteinExistence type="predicted"/>
<dbReference type="Proteomes" id="UP001220324">
    <property type="component" value="Unassembled WGS sequence"/>
</dbReference>
<evidence type="ECO:0000256" key="5">
    <source>
        <dbReference type="ARBA" id="ARBA00023033"/>
    </source>
</evidence>
<evidence type="ECO:0000256" key="3">
    <source>
        <dbReference type="ARBA" id="ARBA00022827"/>
    </source>
</evidence>
<sequence length="379" mass="42648">MTITIPSHDFHVIIVGAGATGLLIAQGLKQAGISATVFERYLEEEYEERSGKWTMALHWSLQHIEACLPPKIFEQLKSAETNPWEEQDPTEAGSIPVVNGRTGELLARVPMPHPKRIVRGKLRDLFRKDIDVQFGHILTDLQVNNEVVTATFNEGEKTVKGAVLIGTDGARSAVRDHLVDTKTGQLDKANAMILNAYPTFTKEQALFIRMADLVDIQKPETWVFQFTLSIWTDEAPPTSDEERRHLFRSYLSTYCEPYRSVAAWLADDIYISGESFHYWGNITPWDNYAGKVTLAGDAAHPMVPFRAQGLNNAMEDARLYVDAMKAVVLKNESLKCSIDVYDESAFKRGKADIELSNDQMFAYHHWDRVMNGPLMKGGT</sequence>
<organism evidence="7 8">
    <name type="scientific">Penicillium frequentans</name>
    <dbReference type="NCBI Taxonomy" id="3151616"/>
    <lineage>
        <taxon>Eukaryota</taxon>
        <taxon>Fungi</taxon>
        <taxon>Dikarya</taxon>
        <taxon>Ascomycota</taxon>
        <taxon>Pezizomycotina</taxon>
        <taxon>Eurotiomycetes</taxon>
        <taxon>Eurotiomycetidae</taxon>
        <taxon>Eurotiales</taxon>
        <taxon>Aspergillaceae</taxon>
        <taxon>Penicillium</taxon>
    </lineage>
</organism>
<name>A0AAD6GJ81_9EURO</name>
<gene>
    <name evidence="7" type="ORF">N7494_004768</name>
</gene>
<accession>A0AAD6GJ81</accession>
<keyword evidence="2" id="KW-0285">Flavoprotein</keyword>
<evidence type="ECO:0000256" key="1">
    <source>
        <dbReference type="ARBA" id="ARBA00001974"/>
    </source>
</evidence>
<comment type="cofactor">
    <cofactor evidence="1">
        <name>FAD</name>
        <dbReference type="ChEBI" id="CHEBI:57692"/>
    </cofactor>
</comment>
<dbReference type="Gene3D" id="3.50.50.60">
    <property type="entry name" value="FAD/NAD(P)-binding domain"/>
    <property type="match status" value="1"/>
</dbReference>
<dbReference type="AlphaFoldDB" id="A0AAD6GJ81"/>
<protein>
    <recommendedName>
        <fullName evidence="6">FAD-binding domain-containing protein</fullName>
    </recommendedName>
</protein>
<evidence type="ECO:0000256" key="4">
    <source>
        <dbReference type="ARBA" id="ARBA00023002"/>
    </source>
</evidence>
<dbReference type="PRINTS" id="PR00420">
    <property type="entry name" value="RNGMNOXGNASE"/>
</dbReference>
<feature type="domain" description="FAD-binding" evidence="6">
    <location>
        <begin position="10"/>
        <end position="51"/>
    </location>
</feature>
<evidence type="ECO:0000256" key="2">
    <source>
        <dbReference type="ARBA" id="ARBA00022630"/>
    </source>
</evidence>
<evidence type="ECO:0000313" key="7">
    <source>
        <dbReference type="EMBL" id="KAJ5547183.1"/>
    </source>
</evidence>